<evidence type="ECO:0000313" key="2">
    <source>
        <dbReference type="Proteomes" id="UP000789702"/>
    </source>
</evidence>
<name>A0ACA9NTL1_9GLOM</name>
<comment type="caution">
    <text evidence="1">The sequence shown here is derived from an EMBL/GenBank/DDBJ whole genome shotgun (WGS) entry which is preliminary data.</text>
</comment>
<accession>A0ACA9NTL1</accession>
<evidence type="ECO:0000313" key="1">
    <source>
        <dbReference type="EMBL" id="CAG8675046.1"/>
    </source>
</evidence>
<feature type="non-terminal residue" evidence="1">
    <location>
        <position position="1"/>
    </location>
</feature>
<dbReference type="EMBL" id="CAJVPU010020121">
    <property type="protein sequence ID" value="CAG8675046.1"/>
    <property type="molecule type" value="Genomic_DNA"/>
</dbReference>
<dbReference type="Proteomes" id="UP000789702">
    <property type="component" value="Unassembled WGS sequence"/>
</dbReference>
<gene>
    <name evidence="1" type="ORF">DHETER_LOCUS10361</name>
</gene>
<sequence>NDSEEVILDDQTNASKIQANSLVSTKASISISSILLTHISNSL</sequence>
<protein>
    <submittedName>
        <fullName evidence="1">13027_t:CDS:1</fullName>
    </submittedName>
</protein>
<keyword evidence="2" id="KW-1185">Reference proteome</keyword>
<reference evidence="1" key="1">
    <citation type="submission" date="2021-06" db="EMBL/GenBank/DDBJ databases">
        <authorList>
            <person name="Kallberg Y."/>
            <person name="Tangrot J."/>
            <person name="Rosling A."/>
        </authorList>
    </citation>
    <scope>NUCLEOTIDE SEQUENCE</scope>
    <source>
        <strain evidence="1">IL203A</strain>
    </source>
</reference>
<proteinExistence type="predicted"/>
<organism evidence="1 2">
    <name type="scientific">Dentiscutata heterogama</name>
    <dbReference type="NCBI Taxonomy" id="1316150"/>
    <lineage>
        <taxon>Eukaryota</taxon>
        <taxon>Fungi</taxon>
        <taxon>Fungi incertae sedis</taxon>
        <taxon>Mucoromycota</taxon>
        <taxon>Glomeromycotina</taxon>
        <taxon>Glomeromycetes</taxon>
        <taxon>Diversisporales</taxon>
        <taxon>Gigasporaceae</taxon>
        <taxon>Dentiscutata</taxon>
    </lineage>
</organism>
<feature type="non-terminal residue" evidence="1">
    <location>
        <position position="43"/>
    </location>
</feature>